<dbReference type="PANTHER" id="PTHR22604">
    <property type="entry name" value="OXIDOREDUCTASES"/>
    <property type="match status" value="1"/>
</dbReference>
<feature type="domain" description="Gfo/Idh/MocA-like oxidoreductase N-terminal" evidence="3">
    <location>
        <begin position="4"/>
        <end position="121"/>
    </location>
</feature>
<dbReference type="GO" id="GO:0016491">
    <property type="term" value="F:oxidoreductase activity"/>
    <property type="evidence" value="ECO:0007669"/>
    <property type="project" value="UniProtKB-KW"/>
</dbReference>
<feature type="domain" description="GFO/IDH/MocA-like oxidoreductase" evidence="4">
    <location>
        <begin position="132"/>
        <end position="250"/>
    </location>
</feature>
<organism evidence="5 6">
    <name type="scientific">Cohnella zeiphila</name>
    <dbReference type="NCBI Taxonomy" id="2761120"/>
    <lineage>
        <taxon>Bacteria</taxon>
        <taxon>Bacillati</taxon>
        <taxon>Bacillota</taxon>
        <taxon>Bacilli</taxon>
        <taxon>Bacillales</taxon>
        <taxon>Paenibacillaceae</taxon>
        <taxon>Cohnella</taxon>
    </lineage>
</organism>
<dbReference type="Pfam" id="PF01408">
    <property type="entry name" value="GFO_IDH_MocA"/>
    <property type="match status" value="1"/>
</dbReference>
<comment type="caution">
    <text evidence="5">The sequence shown here is derived from an EMBL/GenBank/DDBJ whole genome shotgun (WGS) entry which is preliminary data.</text>
</comment>
<evidence type="ECO:0000259" key="4">
    <source>
        <dbReference type="Pfam" id="PF22725"/>
    </source>
</evidence>
<dbReference type="SUPFAM" id="SSF55347">
    <property type="entry name" value="Glyceraldehyde-3-phosphate dehydrogenase-like, C-terminal domain"/>
    <property type="match status" value="1"/>
</dbReference>
<evidence type="ECO:0000259" key="3">
    <source>
        <dbReference type="Pfam" id="PF01408"/>
    </source>
</evidence>
<dbReference type="Gene3D" id="3.30.360.10">
    <property type="entry name" value="Dihydrodipicolinate Reductase, domain 2"/>
    <property type="match status" value="1"/>
</dbReference>
<evidence type="ECO:0000313" key="6">
    <source>
        <dbReference type="Proteomes" id="UP000564644"/>
    </source>
</evidence>
<dbReference type="AlphaFoldDB" id="A0A7X0SH78"/>
<comment type="similarity">
    <text evidence="1">Belongs to the Gfo/Idh/MocA family.</text>
</comment>
<dbReference type="RefSeq" id="WP_185127555.1">
    <property type="nucleotide sequence ID" value="NZ_JACJVO010000003.1"/>
</dbReference>
<dbReference type="GO" id="GO:0000166">
    <property type="term" value="F:nucleotide binding"/>
    <property type="evidence" value="ECO:0007669"/>
    <property type="project" value="InterPro"/>
</dbReference>
<keyword evidence="6" id="KW-1185">Reference proteome</keyword>
<dbReference type="EMBL" id="JACJVO010000003">
    <property type="protein sequence ID" value="MBB6729887.1"/>
    <property type="molecule type" value="Genomic_DNA"/>
</dbReference>
<dbReference type="InterPro" id="IPR050984">
    <property type="entry name" value="Gfo/Idh/MocA_domain"/>
</dbReference>
<dbReference type="Gene3D" id="3.40.50.720">
    <property type="entry name" value="NAD(P)-binding Rossmann-like Domain"/>
    <property type="match status" value="1"/>
</dbReference>
<dbReference type="PANTHER" id="PTHR22604:SF105">
    <property type="entry name" value="TRANS-1,2-DIHYDROBENZENE-1,2-DIOL DEHYDROGENASE"/>
    <property type="match status" value="1"/>
</dbReference>
<reference evidence="5 6" key="1">
    <citation type="submission" date="2020-08" db="EMBL/GenBank/DDBJ databases">
        <title>Cohnella phylogeny.</title>
        <authorList>
            <person name="Dunlap C."/>
        </authorList>
    </citation>
    <scope>NUCLEOTIDE SEQUENCE [LARGE SCALE GENOMIC DNA]</scope>
    <source>
        <strain evidence="5 6">CBP 2801</strain>
    </source>
</reference>
<evidence type="ECO:0000256" key="2">
    <source>
        <dbReference type="ARBA" id="ARBA00023002"/>
    </source>
</evidence>
<keyword evidence="2" id="KW-0560">Oxidoreductase</keyword>
<evidence type="ECO:0000256" key="1">
    <source>
        <dbReference type="ARBA" id="ARBA00010928"/>
    </source>
</evidence>
<dbReference type="InterPro" id="IPR036291">
    <property type="entry name" value="NAD(P)-bd_dom_sf"/>
</dbReference>
<evidence type="ECO:0000313" key="5">
    <source>
        <dbReference type="EMBL" id="MBB6729887.1"/>
    </source>
</evidence>
<proteinExistence type="inferred from homology"/>
<dbReference type="InterPro" id="IPR000683">
    <property type="entry name" value="Gfo/Idh/MocA-like_OxRdtase_N"/>
</dbReference>
<protein>
    <submittedName>
        <fullName evidence="5">Gfo/Idh/MocA family oxidoreductase</fullName>
    </submittedName>
</protein>
<dbReference type="InterPro" id="IPR055170">
    <property type="entry name" value="GFO_IDH_MocA-like_dom"/>
</dbReference>
<accession>A0A7X0SH78</accession>
<dbReference type="SUPFAM" id="SSF51735">
    <property type="entry name" value="NAD(P)-binding Rossmann-fold domains"/>
    <property type="match status" value="1"/>
</dbReference>
<dbReference type="Pfam" id="PF22725">
    <property type="entry name" value="GFO_IDH_MocA_C3"/>
    <property type="match status" value="1"/>
</dbReference>
<dbReference type="Proteomes" id="UP000564644">
    <property type="component" value="Unassembled WGS sequence"/>
</dbReference>
<name>A0A7X0SH78_9BACL</name>
<sequence length="329" mass="35902">MRQLNWGVLGAAGINRSVVPAIQASATGRVAAIASRDAGKAEAAARQYGIPDFYGSYEELLRDPGIDAVYIPLPNHLHKEWTIRAAEAGKHVLCEKPIALNASEAREMAEACERAGVKLAEAFMYRHHPRMERIKALIAAGEIGELRGLHGVFTFNNAGDKGNVRYRADWGGGSVYDVGCYPISAARFLLGAEPAAATAHAFFSPEHDNVDMMCAGLLEFPGGVSLTFDCGMWADFRNDLEIVGTDGRIEVPGAFLPNKDDPDFVVYSRGERREEKGEYANQYSLQADQFARSIWGEEVLKFPPADAEANMKVIDAVLKSAREKARVVL</sequence>
<gene>
    <name evidence="5" type="ORF">H7C18_03165</name>
</gene>